<name>A0A2P2CF39_9ZZZZ</name>
<feature type="compositionally biased region" description="Low complexity" evidence="1">
    <location>
        <begin position="65"/>
        <end position="82"/>
    </location>
</feature>
<organism evidence="2">
    <name type="scientific">metagenome</name>
    <dbReference type="NCBI Taxonomy" id="256318"/>
    <lineage>
        <taxon>unclassified sequences</taxon>
        <taxon>metagenomes</taxon>
    </lineage>
</organism>
<evidence type="ECO:0000313" key="2">
    <source>
        <dbReference type="EMBL" id="CUR60630.1"/>
    </source>
</evidence>
<dbReference type="AlphaFoldDB" id="A0A2P2CF39"/>
<feature type="region of interest" description="Disordered" evidence="1">
    <location>
        <begin position="1"/>
        <end position="26"/>
    </location>
</feature>
<reference evidence="2" key="1">
    <citation type="submission" date="2015-08" db="EMBL/GenBank/DDBJ databases">
        <authorList>
            <person name="Babu N.S."/>
            <person name="Beckwith C.J."/>
            <person name="Beseler K.G."/>
            <person name="Brison A."/>
            <person name="Carone J.V."/>
            <person name="Caskin T.P."/>
            <person name="Diamond M."/>
            <person name="Durham M.E."/>
            <person name="Foxe J.M."/>
            <person name="Go M."/>
            <person name="Henderson B.A."/>
            <person name="Jones I.B."/>
            <person name="McGettigan J.A."/>
            <person name="Micheletti S.J."/>
            <person name="Nasrallah M.E."/>
            <person name="Ortiz D."/>
            <person name="Piller C.R."/>
            <person name="Privatt S.R."/>
            <person name="Schneider S.L."/>
            <person name="Sharp S."/>
            <person name="Smith T.C."/>
            <person name="Stanton J.D."/>
            <person name="Ullery H.E."/>
            <person name="Wilson R.J."/>
            <person name="Serrano M.G."/>
            <person name="Buck G."/>
            <person name="Lee V."/>
            <person name="Wang Y."/>
            <person name="Carvalho R."/>
            <person name="Voegtly L."/>
            <person name="Shi R."/>
            <person name="Duckworth R."/>
            <person name="Johnson A."/>
            <person name="Loviza R."/>
            <person name="Walstead R."/>
            <person name="Shah Z."/>
            <person name="Kiflezghi M."/>
            <person name="Wade K."/>
            <person name="Ball S.L."/>
            <person name="Bradley K.W."/>
            <person name="Asai D.J."/>
            <person name="Bowman C.A."/>
            <person name="Russell D.A."/>
            <person name="Pope W.H."/>
            <person name="Jacobs-Sera D."/>
            <person name="Hendrix R.W."/>
            <person name="Hatfull G.F."/>
        </authorList>
    </citation>
    <scope>NUCLEOTIDE SEQUENCE</scope>
</reference>
<proteinExistence type="predicted"/>
<accession>A0A2P2CF39</accession>
<sequence length="113" mass="12425">MWTLRPGRLQPTRPTRPPLAVRSCGMPETSTRTFRLRAFASFNEGLTDVSKVSPQHVAGRRWLGSRPCPGSTSCSRCSTTSRARPRRCGRWTGRPSSPTGRERSTARSPSPAG</sequence>
<feature type="region of interest" description="Disordered" evidence="1">
    <location>
        <begin position="60"/>
        <end position="113"/>
    </location>
</feature>
<protein>
    <submittedName>
        <fullName evidence="2">Uncharacterized protein</fullName>
    </submittedName>
</protein>
<gene>
    <name evidence="2" type="ORF">NOCA1210206</name>
</gene>
<dbReference type="EMBL" id="CZKB01000014">
    <property type="protein sequence ID" value="CUR60630.1"/>
    <property type="molecule type" value="Genomic_DNA"/>
</dbReference>
<evidence type="ECO:0000256" key="1">
    <source>
        <dbReference type="SAM" id="MobiDB-lite"/>
    </source>
</evidence>
<feature type="compositionally biased region" description="Low complexity" evidence="1">
    <location>
        <begin position="1"/>
        <end position="13"/>
    </location>
</feature>